<reference evidence="1 2" key="1">
    <citation type="journal article" date="2018" name="G3 (Bethesda)">
        <title>A High-Quality Reference Genome for the Invasive Mosquitofish Gambusia affinis Using a Chicago Library.</title>
        <authorList>
            <person name="Hoffberg S.L."/>
            <person name="Troendle N.J."/>
            <person name="Glenn T.C."/>
            <person name="Mahmud O."/>
            <person name="Louha S."/>
            <person name="Chalopin D."/>
            <person name="Bennetzen J.L."/>
            <person name="Mauricio R."/>
        </authorList>
    </citation>
    <scope>NUCLEOTIDE SEQUENCE [LARGE SCALE GENOMIC DNA]</scope>
    <source>
        <strain evidence="1">NE01/NJP1002.9</strain>
        <tissue evidence="1">Muscle</tissue>
    </source>
</reference>
<evidence type="ECO:0000313" key="2">
    <source>
        <dbReference type="Proteomes" id="UP000250572"/>
    </source>
</evidence>
<gene>
    <name evidence="1" type="ORF">CCH79_00017569</name>
</gene>
<keyword evidence="2" id="KW-1185">Reference proteome</keyword>
<dbReference type="AlphaFoldDB" id="A0A315VEL6"/>
<sequence length="155" mass="17533">MMEQSGQHTSPADAVRRALSEQHSLLQTHESALWELSTRQTETNRRLAELINFLQNSVPQSTSPELAPDPVPPARSTFSEICPPTPERFSGHLSRVFSHDGAKITYVLSLLSDWAEARFPSPASYGCTFDDFLKEFKQIFSQDSDKIFNSCELWE</sequence>
<comment type="caution">
    <text evidence="1">The sequence shown here is derived from an EMBL/GenBank/DDBJ whole genome shotgun (WGS) entry which is preliminary data.</text>
</comment>
<proteinExistence type="predicted"/>
<dbReference type="Proteomes" id="UP000250572">
    <property type="component" value="Unassembled WGS sequence"/>
</dbReference>
<evidence type="ECO:0000313" key="1">
    <source>
        <dbReference type="EMBL" id="PWA21844.1"/>
    </source>
</evidence>
<organism evidence="1 2">
    <name type="scientific">Gambusia affinis</name>
    <name type="common">Western mosquitofish</name>
    <name type="synonym">Heterandria affinis</name>
    <dbReference type="NCBI Taxonomy" id="33528"/>
    <lineage>
        <taxon>Eukaryota</taxon>
        <taxon>Metazoa</taxon>
        <taxon>Chordata</taxon>
        <taxon>Craniata</taxon>
        <taxon>Vertebrata</taxon>
        <taxon>Euteleostomi</taxon>
        <taxon>Actinopterygii</taxon>
        <taxon>Neopterygii</taxon>
        <taxon>Teleostei</taxon>
        <taxon>Neoteleostei</taxon>
        <taxon>Acanthomorphata</taxon>
        <taxon>Ovalentaria</taxon>
        <taxon>Atherinomorphae</taxon>
        <taxon>Cyprinodontiformes</taxon>
        <taxon>Poeciliidae</taxon>
        <taxon>Poeciliinae</taxon>
        <taxon>Gambusia</taxon>
    </lineage>
</organism>
<name>A0A315VEL6_GAMAF</name>
<dbReference type="EMBL" id="NHOQ01001886">
    <property type="protein sequence ID" value="PWA21844.1"/>
    <property type="molecule type" value="Genomic_DNA"/>
</dbReference>
<accession>A0A315VEL6</accession>
<protein>
    <submittedName>
        <fullName evidence="1">Uncharacterized protein</fullName>
    </submittedName>
</protein>